<evidence type="ECO:0000313" key="3">
    <source>
        <dbReference type="Proteomes" id="UP000198852"/>
    </source>
</evidence>
<dbReference type="AlphaFoldDB" id="A0A1I6SN62"/>
<evidence type="ECO:0000256" key="1">
    <source>
        <dbReference type="SAM" id="Phobius"/>
    </source>
</evidence>
<dbReference type="Proteomes" id="UP000198852">
    <property type="component" value="Unassembled WGS sequence"/>
</dbReference>
<gene>
    <name evidence="2" type="ORF">SAMN05660874_03245</name>
</gene>
<feature type="transmembrane region" description="Helical" evidence="1">
    <location>
        <begin position="38"/>
        <end position="59"/>
    </location>
</feature>
<reference evidence="3" key="1">
    <citation type="submission" date="2016-10" db="EMBL/GenBank/DDBJ databases">
        <authorList>
            <person name="Varghese N."/>
            <person name="Submissions S."/>
        </authorList>
    </citation>
    <scope>NUCLEOTIDE SEQUENCE [LARGE SCALE GENOMIC DNA]</scope>
    <source>
        <strain evidence="3">DSM 44771</strain>
    </source>
</reference>
<dbReference type="OrthoDB" id="3691511at2"/>
<protein>
    <recommendedName>
        <fullName evidence="4">Apolipoprotein N-acyltransferase</fullName>
    </recommendedName>
</protein>
<accession>A0A1I6SN62</accession>
<keyword evidence="3" id="KW-1185">Reference proteome</keyword>
<feature type="transmembrane region" description="Helical" evidence="1">
    <location>
        <begin position="12"/>
        <end position="32"/>
    </location>
</feature>
<proteinExistence type="predicted"/>
<sequence>MTTAERNRAARITAPGLIIGAVAGLFTALFALVAGAPAAWAVTGGLLLAVPLAAFGAGCSALRLSGLLRGGAFAPIALYWVIAFPLARLTQEVGTRLVVGDGLALPPQPWAFLLYQALIGLGFAIGFVWVQERLVRGGAQVRGGA</sequence>
<evidence type="ECO:0008006" key="4">
    <source>
        <dbReference type="Google" id="ProtNLM"/>
    </source>
</evidence>
<organism evidence="2 3">
    <name type="scientific">Saccharopolyspora flava</name>
    <dbReference type="NCBI Taxonomy" id="95161"/>
    <lineage>
        <taxon>Bacteria</taxon>
        <taxon>Bacillati</taxon>
        <taxon>Actinomycetota</taxon>
        <taxon>Actinomycetes</taxon>
        <taxon>Pseudonocardiales</taxon>
        <taxon>Pseudonocardiaceae</taxon>
        <taxon>Saccharopolyspora</taxon>
    </lineage>
</organism>
<keyword evidence="1" id="KW-0812">Transmembrane</keyword>
<feature type="transmembrane region" description="Helical" evidence="1">
    <location>
        <begin position="71"/>
        <end position="90"/>
    </location>
</feature>
<dbReference type="EMBL" id="FOZX01000005">
    <property type="protein sequence ID" value="SFS78310.1"/>
    <property type="molecule type" value="Genomic_DNA"/>
</dbReference>
<name>A0A1I6SN62_9PSEU</name>
<evidence type="ECO:0000313" key="2">
    <source>
        <dbReference type="EMBL" id="SFS78310.1"/>
    </source>
</evidence>
<keyword evidence="1" id="KW-0472">Membrane</keyword>
<dbReference type="RefSeq" id="WP_093418491.1">
    <property type="nucleotide sequence ID" value="NZ_FOZX01000005.1"/>
</dbReference>
<dbReference type="STRING" id="95161.SAMN05660874_03245"/>
<keyword evidence="1" id="KW-1133">Transmembrane helix</keyword>
<feature type="transmembrane region" description="Helical" evidence="1">
    <location>
        <begin position="110"/>
        <end position="130"/>
    </location>
</feature>